<feature type="transmembrane region" description="Helical" evidence="9">
    <location>
        <begin position="493"/>
        <end position="518"/>
    </location>
</feature>
<keyword evidence="14" id="KW-1185">Reference proteome</keyword>
<evidence type="ECO:0000256" key="3">
    <source>
        <dbReference type="ARBA" id="ARBA00022729"/>
    </source>
</evidence>
<dbReference type="PROSITE" id="PS50056">
    <property type="entry name" value="TYR_PHOSPHATASE_2"/>
    <property type="match status" value="1"/>
</dbReference>
<dbReference type="InterPro" id="IPR000242">
    <property type="entry name" value="PTP_cat"/>
</dbReference>
<feature type="region of interest" description="Disordered" evidence="8">
    <location>
        <begin position="220"/>
        <end position="241"/>
    </location>
</feature>
<keyword evidence="7" id="KW-0968">Cytoplasmic vesicle</keyword>
<dbReference type="Gene3D" id="3.90.190.10">
    <property type="entry name" value="Protein tyrosine phosphatase superfamily"/>
    <property type="match status" value="1"/>
</dbReference>
<evidence type="ECO:0000256" key="8">
    <source>
        <dbReference type="SAM" id="MobiDB-lite"/>
    </source>
</evidence>
<evidence type="ECO:0000256" key="1">
    <source>
        <dbReference type="ARBA" id="ARBA00004358"/>
    </source>
</evidence>
<accession>A0AAD4NM28</accession>
<comment type="subcellular location">
    <subcellularLocation>
        <location evidence="1">Cytoplasmic vesicle membrane</location>
        <topology evidence="1">Single-pass type I membrane protein</topology>
    </subcellularLocation>
</comment>
<dbReference type="InterPro" id="IPR000387">
    <property type="entry name" value="Tyr_Pase_dom"/>
</dbReference>
<keyword evidence="3 10" id="KW-0732">Signal</keyword>
<evidence type="ECO:0000256" key="9">
    <source>
        <dbReference type="SAM" id="Phobius"/>
    </source>
</evidence>
<dbReference type="InterPro" id="IPR016130">
    <property type="entry name" value="Tyr_Pase_AS"/>
</dbReference>
<evidence type="ECO:0000256" key="7">
    <source>
        <dbReference type="ARBA" id="ARBA00023329"/>
    </source>
</evidence>
<organism evidence="13 14">
    <name type="scientific">Ditylenchus destructor</name>
    <dbReference type="NCBI Taxonomy" id="166010"/>
    <lineage>
        <taxon>Eukaryota</taxon>
        <taxon>Metazoa</taxon>
        <taxon>Ecdysozoa</taxon>
        <taxon>Nematoda</taxon>
        <taxon>Chromadorea</taxon>
        <taxon>Rhabditida</taxon>
        <taxon>Tylenchina</taxon>
        <taxon>Tylenchomorpha</taxon>
        <taxon>Sphaerularioidea</taxon>
        <taxon>Anguinidae</taxon>
        <taxon>Anguininae</taxon>
        <taxon>Ditylenchus</taxon>
    </lineage>
</organism>
<feature type="signal peptide" evidence="10">
    <location>
        <begin position="1"/>
        <end position="19"/>
    </location>
</feature>
<dbReference type="FunFam" id="3.90.190.10:FF:000017">
    <property type="entry name" value="receptor-type tyrosine-protein phosphatase-like N isoform X2"/>
    <property type="match status" value="1"/>
</dbReference>
<dbReference type="InterPro" id="IPR003595">
    <property type="entry name" value="Tyr_Pase_cat"/>
</dbReference>
<dbReference type="SMART" id="SM00194">
    <property type="entry name" value="PTPc"/>
    <property type="match status" value="1"/>
</dbReference>
<protein>
    <submittedName>
        <fullName evidence="13">Protein-tyrosine phosphatase domain-containing protein</fullName>
    </submittedName>
</protein>
<dbReference type="GO" id="GO:0030141">
    <property type="term" value="C:secretory granule"/>
    <property type="evidence" value="ECO:0007669"/>
    <property type="project" value="InterPro"/>
</dbReference>
<dbReference type="PRINTS" id="PR00700">
    <property type="entry name" value="PRTYPHPHTASE"/>
</dbReference>
<comment type="caution">
    <text evidence="13">The sequence shown here is derived from an EMBL/GenBank/DDBJ whole genome shotgun (WGS) entry which is preliminary data.</text>
</comment>
<dbReference type="PANTHER" id="PTHR46106:SF4">
    <property type="entry name" value="IA-2 PROTEIN TYROSINE PHOSPHATASE, ISOFORM C"/>
    <property type="match status" value="1"/>
</dbReference>
<feature type="region of interest" description="Disordered" evidence="8">
    <location>
        <begin position="254"/>
        <end position="277"/>
    </location>
</feature>
<dbReference type="InterPro" id="IPR029021">
    <property type="entry name" value="Prot-tyrosine_phosphatase-like"/>
</dbReference>
<evidence type="ECO:0000256" key="10">
    <source>
        <dbReference type="SAM" id="SignalP"/>
    </source>
</evidence>
<keyword evidence="5 9" id="KW-0472">Membrane</keyword>
<evidence type="ECO:0000259" key="12">
    <source>
        <dbReference type="PROSITE" id="PS50056"/>
    </source>
</evidence>
<dbReference type="Proteomes" id="UP001201812">
    <property type="component" value="Unassembled WGS sequence"/>
</dbReference>
<dbReference type="AlphaFoldDB" id="A0AAD4NM28"/>
<proteinExistence type="predicted"/>
<dbReference type="EMBL" id="JAKKPZ010000001">
    <property type="protein sequence ID" value="KAI1729340.1"/>
    <property type="molecule type" value="Genomic_DNA"/>
</dbReference>
<feature type="compositionally biased region" description="Basic and acidic residues" evidence="8">
    <location>
        <begin position="260"/>
        <end position="277"/>
    </location>
</feature>
<gene>
    <name evidence="13" type="ORF">DdX_01575</name>
</gene>
<name>A0AAD4NM28_9BILA</name>
<dbReference type="GO" id="GO:0051046">
    <property type="term" value="P:regulation of secretion"/>
    <property type="evidence" value="ECO:0007669"/>
    <property type="project" value="TreeGrafter"/>
</dbReference>
<dbReference type="GO" id="GO:0030659">
    <property type="term" value="C:cytoplasmic vesicle membrane"/>
    <property type="evidence" value="ECO:0007669"/>
    <property type="project" value="UniProtKB-SubCell"/>
</dbReference>
<dbReference type="PROSITE" id="PS00383">
    <property type="entry name" value="TYR_PHOSPHATASE_1"/>
    <property type="match status" value="1"/>
</dbReference>
<evidence type="ECO:0000256" key="6">
    <source>
        <dbReference type="ARBA" id="ARBA00023180"/>
    </source>
</evidence>
<feature type="domain" description="Tyrosine specific protein phosphatases" evidence="12">
    <location>
        <begin position="798"/>
        <end position="873"/>
    </location>
</feature>
<feature type="domain" description="Tyrosine-protein phosphatase" evidence="11">
    <location>
        <begin position="610"/>
        <end position="882"/>
    </location>
</feature>
<dbReference type="PANTHER" id="PTHR46106">
    <property type="entry name" value="IA-2 PROTEIN TYROSINE PHOSPHATASE, ISOFORM C"/>
    <property type="match status" value="1"/>
</dbReference>
<dbReference type="Pfam" id="PF00102">
    <property type="entry name" value="Y_phosphatase"/>
    <property type="match status" value="1"/>
</dbReference>
<evidence type="ECO:0000259" key="11">
    <source>
        <dbReference type="PROSITE" id="PS50055"/>
    </source>
</evidence>
<keyword evidence="4 9" id="KW-1133">Transmembrane helix</keyword>
<dbReference type="InterPro" id="IPR033522">
    <property type="entry name" value="IA-2/IA-2_beta"/>
</dbReference>
<reference evidence="13" key="1">
    <citation type="submission" date="2022-01" db="EMBL/GenBank/DDBJ databases">
        <title>Genome Sequence Resource for Two Populations of Ditylenchus destructor, the Migratory Endoparasitic Phytonematode.</title>
        <authorList>
            <person name="Zhang H."/>
            <person name="Lin R."/>
            <person name="Xie B."/>
        </authorList>
    </citation>
    <scope>NUCLEOTIDE SEQUENCE</scope>
    <source>
        <strain evidence="13">BazhouSP</strain>
    </source>
</reference>
<feature type="chain" id="PRO_5042239600" evidence="10">
    <location>
        <begin position="20"/>
        <end position="892"/>
    </location>
</feature>
<evidence type="ECO:0000313" key="13">
    <source>
        <dbReference type="EMBL" id="KAI1729340.1"/>
    </source>
</evidence>
<evidence type="ECO:0000313" key="14">
    <source>
        <dbReference type="Proteomes" id="UP001201812"/>
    </source>
</evidence>
<dbReference type="PROSITE" id="PS50055">
    <property type="entry name" value="TYR_PHOSPHATASE_PTP"/>
    <property type="match status" value="1"/>
</dbReference>
<dbReference type="GO" id="GO:0004725">
    <property type="term" value="F:protein tyrosine phosphatase activity"/>
    <property type="evidence" value="ECO:0007669"/>
    <property type="project" value="InterPro"/>
</dbReference>
<dbReference type="SUPFAM" id="SSF52799">
    <property type="entry name" value="(Phosphotyrosine protein) phosphatases II"/>
    <property type="match status" value="1"/>
</dbReference>
<evidence type="ECO:0000256" key="2">
    <source>
        <dbReference type="ARBA" id="ARBA00022692"/>
    </source>
</evidence>
<evidence type="ECO:0000256" key="4">
    <source>
        <dbReference type="ARBA" id="ARBA00022989"/>
    </source>
</evidence>
<sequence>MNLFISILIVCALTPATHSALLQGCNFGEELCDPGEVCVPDGLFGQCYNDVESELIKPLILEQPLDDFQNELLRAELTRLANNGFDWPHARSQCVLAYFKLSIVYQLDYDTEFCSVRNPNNIWSLVQRVQNILASEQEAASESIRKAFEDSTGMMLPEGVQLVEEVDANALPDEAVTEDGETVVVPVVIMDDPSQIEDGQPQMIAEDQQPVSVLVAPVEDPTENATAEEQPAALTEAGMNSDKDEVLRQLLTQMSQNTNRESEKRSSRASRLTDQEDKQLDEYVRDVLNDRNPNLKALSSKQLDKLVTLVGSLQNALKETEVRSDDESDPEMEEIIPLASENDQQQLLLLKKDAEKFNNVDMGLANTVHKIVKGGVQRVEGNRVYLKVEKKDNVTEEELYKLIAYLDRKIAEPNDLYFDEFLYEDGQLSFRISRPDIYHQKKTDKELENASGVAQAVYKRRKDIQTLAGVEVDETGIGSGLDVVPVEKAGRDWLFVPILAVCALTITSLVSVLAVHLYKNRRHSYKSNLPEVIDSIEGKQCAVYEDLCRQRMNEAPIAVSVARVGSTKHSRDSTSSWPDESLLQTTNLDISTGHVILSFLQDCLKKPSEISDQWSSLENYGVSNAQTTVASDVNNADKNFDDNVLPYDESIVVLRNTQQSPSKASSSIVDVESGTNYINASKIYDSDPRQIAYIATQSPMQNTVNDFWQMVWEQGIALIVNLCDQEDQQNPKCAKYWPEEGSKVSGSFEIYMVSEHIWSEDYVVRSLYLKNLSTNETRTVTQFHFLTWPNGRSPRSIKSLLEFRRKVNKSYRGHSSPVLVHCTNGAGRSGTYMLIDVAINRILKGVKEINIAGSLEHLRDQRIGLVDNEEQYKFAFSAVAEEVSSLLKNLQH</sequence>
<evidence type="ECO:0000256" key="5">
    <source>
        <dbReference type="ARBA" id="ARBA00023136"/>
    </source>
</evidence>
<keyword evidence="6" id="KW-0325">Glycoprotein</keyword>
<dbReference type="GO" id="GO:0045202">
    <property type="term" value="C:synapse"/>
    <property type="evidence" value="ECO:0007669"/>
    <property type="project" value="TreeGrafter"/>
</dbReference>
<keyword evidence="2 9" id="KW-0812">Transmembrane</keyword>
<dbReference type="SMART" id="SM00404">
    <property type="entry name" value="PTPc_motif"/>
    <property type="match status" value="1"/>
</dbReference>